<comment type="function">
    <text evidence="7">Catalyzes the specific phosphorylation of arginine residues in a large number of proteins. Is part of the bacterial stress response system. Protein arginine phosphorylation has a physiologically important role and is involved in the regulation of many critical cellular processes, such as protein homeostasis, motility, competence, and stringent and stress responses, by regulating gene expression and protein activity.</text>
</comment>
<evidence type="ECO:0000256" key="3">
    <source>
        <dbReference type="ARBA" id="ARBA00022741"/>
    </source>
</evidence>
<evidence type="ECO:0000313" key="11">
    <source>
        <dbReference type="EMBL" id="EJR27837.1"/>
    </source>
</evidence>
<dbReference type="PROSITE" id="PS51510">
    <property type="entry name" value="PHOSPHAGEN_KINASE_C"/>
    <property type="match status" value="1"/>
</dbReference>
<comment type="catalytic activity">
    <reaction evidence="6 7">
        <text>L-arginyl-[protein] + ATP = N(omega)-phospho-L-arginyl-[protein] + ADP + H(+)</text>
        <dbReference type="Rhea" id="RHEA:43384"/>
        <dbReference type="Rhea" id="RHEA-COMP:10532"/>
        <dbReference type="Rhea" id="RHEA-COMP:10533"/>
        <dbReference type="ChEBI" id="CHEBI:15378"/>
        <dbReference type="ChEBI" id="CHEBI:29965"/>
        <dbReference type="ChEBI" id="CHEBI:30616"/>
        <dbReference type="ChEBI" id="CHEBI:83226"/>
        <dbReference type="ChEBI" id="CHEBI:456216"/>
        <dbReference type="EC" id="2.7.14.1"/>
    </reaction>
</comment>
<dbReference type="PANTHER" id="PTHR11547">
    <property type="entry name" value="ARGININE OR CREATINE KINASE"/>
    <property type="match status" value="1"/>
</dbReference>
<keyword evidence="1 7" id="KW-0021">Allosteric enzyme</keyword>
<feature type="binding site" evidence="7 8">
    <location>
        <begin position="226"/>
        <end position="231"/>
    </location>
    <ligand>
        <name>ATP</name>
        <dbReference type="ChEBI" id="CHEBI:30616"/>
    </ligand>
</feature>
<evidence type="ECO:0000313" key="12">
    <source>
        <dbReference type="Proteomes" id="UP000006607"/>
    </source>
</evidence>
<keyword evidence="4 7" id="KW-0418">Kinase</keyword>
<evidence type="ECO:0000256" key="4">
    <source>
        <dbReference type="ARBA" id="ARBA00022777"/>
    </source>
</evidence>
<comment type="activity regulation">
    <text evidence="7">Appears to be allosterically activated by the binding of pArg-containing polypeptides to the pArg-binding pocket localized in the C-terminal domain of McsB.</text>
</comment>
<dbReference type="CDD" id="cd07930">
    <property type="entry name" value="bacterial_phosphagen_kinase"/>
    <property type="match status" value="1"/>
</dbReference>
<evidence type="ECO:0000256" key="8">
    <source>
        <dbReference type="PROSITE-ProRule" id="PRU00843"/>
    </source>
</evidence>
<dbReference type="PANTHER" id="PTHR11547:SF38">
    <property type="entry name" value="ARGININE KINASE 1-RELATED"/>
    <property type="match status" value="1"/>
</dbReference>
<keyword evidence="5 7" id="KW-0067">ATP-binding</keyword>
<sequence length="373" mass="41919">MKFEGLKLSLVSIERGSSSMSLDKIMNEAISPWMKGDGPDSDIVLSSRIRLARNFKQYQFSTMQNEEEAQKVQELFKKKFINKAVEPFGKFGLLKMNELTPLQRRVLVEKHLISPNLAGTEYGACLLSESEHISVMLNEEDHIRIQCLFPGLQLSKALQSANQIDNWIEKEVEYAFDESLGYITSCPTNVGTGLRASVMIHLPGLVLTKRISRIIQVIQKLGLVVRGIYGEGSEALGNIFQVSNQMTLGKSEEDIIADLKSVMQQIIQQEKLARELIVQNSSIELEDKVYRSYGILANSRLIQSAEAATCLSDVRLGIDLGYIKGISRNILTELMVLTQPGILQQYAGGPLGPEERDYRRATLIRERLRIEKN</sequence>
<keyword evidence="2 7" id="KW-0808">Transferase</keyword>
<gene>
    <name evidence="7" type="primary">mcsB</name>
    <name evidence="11" type="ORF">IIA_00003</name>
</gene>
<dbReference type="HAMAP" id="MF_00602">
    <property type="entry name" value="Prot_Arg_kinase"/>
    <property type="match status" value="1"/>
</dbReference>
<keyword evidence="3 7" id="KW-0547">Nucleotide-binding</keyword>
<evidence type="ECO:0000256" key="7">
    <source>
        <dbReference type="HAMAP-Rule" id="MF_00602"/>
    </source>
</evidence>
<evidence type="ECO:0000256" key="6">
    <source>
        <dbReference type="ARBA" id="ARBA00051816"/>
    </source>
</evidence>
<dbReference type="GO" id="GO:1990424">
    <property type="term" value="F:protein arginine kinase activity"/>
    <property type="evidence" value="ECO:0007669"/>
    <property type="project" value="UniProtKB-EC"/>
</dbReference>
<evidence type="ECO:0000256" key="1">
    <source>
        <dbReference type="ARBA" id="ARBA00022533"/>
    </source>
</evidence>
<proteinExistence type="inferred from homology"/>
<dbReference type="GO" id="GO:0046314">
    <property type="term" value="P:phosphocreatine biosynthetic process"/>
    <property type="evidence" value="ECO:0007669"/>
    <property type="project" value="InterPro"/>
</dbReference>
<evidence type="ECO:0000259" key="10">
    <source>
        <dbReference type="PROSITE" id="PS51510"/>
    </source>
</evidence>
<feature type="binding site" evidence="7 8">
    <location>
        <position position="144"/>
    </location>
    <ligand>
        <name>ATP</name>
        <dbReference type="ChEBI" id="CHEBI:30616"/>
    </ligand>
</feature>
<feature type="domain" description="Phosphagen kinase C-terminal" evidence="10">
    <location>
        <begin position="43"/>
        <end position="273"/>
    </location>
</feature>
<dbReference type="GO" id="GO:0005524">
    <property type="term" value="F:ATP binding"/>
    <property type="evidence" value="ECO:0007669"/>
    <property type="project" value="UniProtKB-UniRule"/>
</dbReference>
<dbReference type="NCBIfam" id="NF002194">
    <property type="entry name" value="PRK01059.1-4"/>
    <property type="match status" value="1"/>
</dbReference>
<dbReference type="NCBIfam" id="NF002195">
    <property type="entry name" value="PRK01059.1-5"/>
    <property type="match status" value="1"/>
</dbReference>
<dbReference type="AlphaFoldDB" id="A0A9W5KEQ9"/>
<dbReference type="InterPro" id="IPR023660">
    <property type="entry name" value="Arg_Kinase"/>
</dbReference>
<comment type="caution">
    <text evidence="11">The sequence shown here is derived from an EMBL/GenBank/DDBJ whole genome shotgun (WGS) entry which is preliminary data.</text>
</comment>
<reference evidence="11" key="1">
    <citation type="submission" date="2012-04" db="EMBL/GenBank/DDBJ databases">
        <title>The Genome Sequence of Bacillus cereus VD014.</title>
        <authorList>
            <consortium name="The Broad Institute Genome Sequencing Platform"/>
            <consortium name="The Broad Institute Genome Sequencing Center for Infectious Disease"/>
            <person name="Feldgarden M."/>
            <person name="Van der Auwera G.A."/>
            <person name="Mahillon J."/>
            <person name="Duprez V."/>
            <person name="Timmery S."/>
            <person name="Mattelet C."/>
            <person name="Dierick K."/>
            <person name="Sun M."/>
            <person name="Yu Z."/>
            <person name="Zhu L."/>
            <person name="Hu X."/>
            <person name="Shank E.B."/>
            <person name="Swiecicka I."/>
            <person name="Hansen B.M."/>
            <person name="Andrup L."/>
            <person name="Young S.K."/>
            <person name="Zeng Q."/>
            <person name="Gargeya S."/>
            <person name="Fitzgerald M."/>
            <person name="Haas B."/>
            <person name="Abouelleil A."/>
            <person name="Alvarado L."/>
            <person name="Arachchi H.M."/>
            <person name="Berlin A."/>
            <person name="Chapman S.B."/>
            <person name="Goldberg J."/>
            <person name="Griggs A."/>
            <person name="Gujja S."/>
            <person name="Hansen M."/>
            <person name="Howarth C."/>
            <person name="Imamovic A."/>
            <person name="Larimer J."/>
            <person name="McCowen C."/>
            <person name="Montmayeur A."/>
            <person name="Murphy C."/>
            <person name="Neiman D."/>
            <person name="Pearson M."/>
            <person name="Priest M."/>
            <person name="Roberts A."/>
            <person name="Saif S."/>
            <person name="Shea T."/>
            <person name="Sisk P."/>
            <person name="Sykes S."/>
            <person name="Wortman J."/>
            <person name="Nusbaum C."/>
            <person name="Birren B."/>
        </authorList>
    </citation>
    <scope>NUCLEOTIDE SEQUENCE</scope>
    <source>
        <strain evidence="11">VD014</strain>
    </source>
</reference>
<dbReference type="InterPro" id="IPR000749">
    <property type="entry name" value="ATP-guanido_PTrfase"/>
</dbReference>
<dbReference type="FunFam" id="3.30.590.10:FF:000007">
    <property type="entry name" value="Protein-arginine kinase"/>
    <property type="match status" value="1"/>
</dbReference>
<dbReference type="InterPro" id="IPR014746">
    <property type="entry name" value="Gln_synth/guanido_kin_cat_dom"/>
</dbReference>
<comment type="similarity">
    <text evidence="7 8 9">Belongs to the ATP:guanido phosphotransferase family.</text>
</comment>
<dbReference type="Gene3D" id="3.30.590.10">
    <property type="entry name" value="Glutamine synthetase/guanido kinase, catalytic domain"/>
    <property type="match status" value="1"/>
</dbReference>
<dbReference type="PROSITE" id="PS00112">
    <property type="entry name" value="PHOSPHAGEN_KINASE"/>
    <property type="match status" value="1"/>
</dbReference>
<organism evidence="11 12">
    <name type="scientific">Bacillus cereus (strain VD014)</name>
    <dbReference type="NCBI Taxonomy" id="1053223"/>
    <lineage>
        <taxon>Bacteria</taxon>
        <taxon>Bacillati</taxon>
        <taxon>Bacillota</taxon>
        <taxon>Bacilli</taxon>
        <taxon>Bacillales</taxon>
        <taxon>Bacillaceae</taxon>
        <taxon>Bacillus</taxon>
        <taxon>Bacillus cereus group</taxon>
    </lineage>
</organism>
<name>A0A9W5KEQ9_BACC8</name>
<evidence type="ECO:0000256" key="2">
    <source>
        <dbReference type="ARBA" id="ARBA00022679"/>
    </source>
</evidence>
<dbReference type="InterPro" id="IPR022415">
    <property type="entry name" value="ATP-guanido_PTrfase_AS"/>
</dbReference>
<dbReference type="GO" id="GO:0005615">
    <property type="term" value="C:extracellular space"/>
    <property type="evidence" value="ECO:0007669"/>
    <property type="project" value="TreeGrafter"/>
</dbReference>
<evidence type="ECO:0000256" key="5">
    <source>
        <dbReference type="ARBA" id="ARBA00022840"/>
    </source>
</evidence>
<dbReference type="EC" id="2.7.14.1" evidence="7"/>
<dbReference type="SUPFAM" id="SSF55931">
    <property type="entry name" value="Glutamine synthetase/guanido kinase"/>
    <property type="match status" value="1"/>
</dbReference>
<accession>A0A9W5KEQ9</accession>
<dbReference type="Proteomes" id="UP000006607">
    <property type="component" value="Unassembled WGS sequence"/>
</dbReference>
<dbReference type="EMBL" id="AHER01000001">
    <property type="protein sequence ID" value="EJR27837.1"/>
    <property type="molecule type" value="Genomic_DNA"/>
</dbReference>
<dbReference type="Pfam" id="PF00217">
    <property type="entry name" value="ATP-gua_Ptrans"/>
    <property type="match status" value="1"/>
</dbReference>
<dbReference type="GO" id="GO:0004111">
    <property type="term" value="F:creatine kinase activity"/>
    <property type="evidence" value="ECO:0007669"/>
    <property type="project" value="InterPro"/>
</dbReference>
<protein>
    <recommendedName>
        <fullName evidence="7">Protein-arginine kinase</fullName>
        <ecNumber evidence="7">2.7.14.1</ecNumber>
    </recommendedName>
</protein>
<feature type="binding site" evidence="7 8">
    <location>
        <begin position="195"/>
        <end position="199"/>
    </location>
    <ligand>
        <name>ATP</name>
        <dbReference type="ChEBI" id="CHEBI:30616"/>
    </ligand>
</feature>
<dbReference type="InterPro" id="IPR022414">
    <property type="entry name" value="ATP-guanido_PTrfase_cat"/>
</dbReference>
<feature type="short sequence motif" description="RDXXRA motif of the pArg binding pocket involved in allosteric regulation" evidence="7">
    <location>
        <begin position="356"/>
        <end position="361"/>
    </location>
</feature>
<evidence type="ECO:0000256" key="9">
    <source>
        <dbReference type="RuleBase" id="RU000505"/>
    </source>
</evidence>
<feature type="binding site" evidence="7 8">
    <location>
        <begin position="46"/>
        <end position="50"/>
    </location>
    <ligand>
        <name>ATP</name>
        <dbReference type="ChEBI" id="CHEBI:30616"/>
    </ligand>
</feature>
<feature type="binding site" evidence="7 8">
    <location>
        <position position="111"/>
    </location>
    <ligand>
        <name>ATP</name>
        <dbReference type="ChEBI" id="CHEBI:30616"/>
    </ligand>
</feature>